<dbReference type="InterPro" id="IPR023763">
    <property type="entry name" value="DNA_integrity_scanning_protein"/>
</dbReference>
<dbReference type="GO" id="GO:0106408">
    <property type="term" value="F:diadenylate cyclase activity"/>
    <property type="evidence" value="ECO:0007669"/>
    <property type="project" value="UniProtKB-EC"/>
</dbReference>
<evidence type="ECO:0000256" key="10">
    <source>
        <dbReference type="HAMAP-Rule" id="MF_01438"/>
    </source>
</evidence>
<keyword evidence="7 10" id="KW-0460">Magnesium</keyword>
<keyword evidence="14" id="KW-1185">Reference proteome</keyword>
<comment type="function">
    <text evidence="10">Has also diadenylate cyclase activity, catalyzing the condensation of 2 ATP molecules into cyclic di-AMP (c-di-AMP). c-di-AMP likely acts as a signaling molecule that may couple DNA integrity with a cellular process.</text>
</comment>
<dbReference type="InterPro" id="IPR018906">
    <property type="entry name" value="DNA_integrity_scan_DisA_link"/>
</dbReference>
<evidence type="ECO:0000256" key="11">
    <source>
        <dbReference type="SAM" id="Coils"/>
    </source>
</evidence>
<dbReference type="PANTHER" id="PTHR34185:SF3">
    <property type="entry name" value="DNA INTEGRITY SCANNING PROTEIN DISA"/>
    <property type="match status" value="1"/>
</dbReference>
<comment type="caution">
    <text evidence="13">The sequence shown here is derived from an EMBL/GenBank/DDBJ whole genome shotgun (WGS) entry which is preliminary data.</text>
</comment>
<feature type="binding site" evidence="10">
    <location>
        <position position="93"/>
    </location>
    <ligand>
        <name>ATP</name>
        <dbReference type="ChEBI" id="CHEBI:30616"/>
    </ligand>
</feature>
<dbReference type="NCBIfam" id="NF010009">
    <property type="entry name" value="PRK13482.1"/>
    <property type="match status" value="1"/>
</dbReference>
<evidence type="ECO:0000256" key="6">
    <source>
        <dbReference type="ARBA" id="ARBA00022840"/>
    </source>
</evidence>
<evidence type="ECO:0000256" key="3">
    <source>
        <dbReference type="ARBA" id="ARBA00022695"/>
    </source>
</evidence>
<accession>A0ABU8RGW9</accession>
<dbReference type="Gene3D" id="1.20.1260.110">
    <property type="entry name" value="DNA integrity scanning linker region"/>
    <property type="match status" value="1"/>
</dbReference>
<dbReference type="PANTHER" id="PTHR34185">
    <property type="entry name" value="DIADENYLATE CYCLASE"/>
    <property type="match status" value="1"/>
</dbReference>
<comment type="subunit">
    <text evidence="10">Homooctamer.</text>
</comment>
<comment type="catalytic activity">
    <reaction evidence="1 10">
        <text>2 ATP = 3',3'-c-di-AMP + 2 diphosphate</text>
        <dbReference type="Rhea" id="RHEA:35655"/>
        <dbReference type="ChEBI" id="CHEBI:30616"/>
        <dbReference type="ChEBI" id="CHEBI:33019"/>
        <dbReference type="ChEBI" id="CHEBI:71500"/>
        <dbReference type="EC" id="2.7.7.85"/>
    </reaction>
</comment>
<evidence type="ECO:0000313" key="14">
    <source>
        <dbReference type="Proteomes" id="UP001387100"/>
    </source>
</evidence>
<dbReference type="SUPFAM" id="SSF143597">
    <property type="entry name" value="YojJ-like"/>
    <property type="match status" value="1"/>
</dbReference>
<dbReference type="Gene3D" id="1.10.150.20">
    <property type="entry name" value="5' to 3' exonuclease, C-terminal subdomain"/>
    <property type="match status" value="1"/>
</dbReference>
<protein>
    <recommendedName>
        <fullName evidence="10">DNA integrity scanning protein DisA</fullName>
    </recommendedName>
    <alternativeName>
        <fullName evidence="10">Cyclic di-AMP synthase</fullName>
        <shortName evidence="10">c-di-AMP synthase</shortName>
    </alternativeName>
    <alternativeName>
        <fullName evidence="10">Diadenylate cyclase</fullName>
        <ecNumber evidence="10">2.7.7.85</ecNumber>
    </alternativeName>
</protein>
<sequence length="360" mass="38366">MAAERSPEELLLATLAAVAPGTELRDGLERILRGRTGALVVLGHDRVVDALCSGGFSLDVDFSATRLRELAKMDGAIVLDAGATKILRAAVQLVPDPTIETSESGTRHRTAERVAKQTSMPVISVSASMRIVALYVADRRFVLEGSAAILGRAEQALATLERYKARLDEVAGTLSALEIEDLVTVRDVAAVVQRQEMVRRISEEIAGYVVELGADGRLLSLQLEELIGGIGPDQELVLRDYTEDHGAAGSVATVLADLARLESTELVDLAHVARALALTTGGDTLDSALSPRGFRLLSKVPRLPGAIVERLVAHFAGLQQLLAAGIDELMAVDGVGDQRARAVREGLSRLAESSILERYV</sequence>
<feature type="binding site" evidence="10">
    <location>
        <position position="75"/>
    </location>
    <ligand>
        <name>ATP</name>
        <dbReference type="ChEBI" id="CHEBI:30616"/>
    </ligand>
</feature>
<evidence type="ECO:0000256" key="5">
    <source>
        <dbReference type="ARBA" id="ARBA00022763"/>
    </source>
</evidence>
<evidence type="ECO:0000256" key="9">
    <source>
        <dbReference type="ARBA" id="ARBA00023204"/>
    </source>
</evidence>
<feature type="domain" description="DAC" evidence="12">
    <location>
        <begin position="8"/>
        <end position="146"/>
    </location>
</feature>
<dbReference type="InterPro" id="IPR038331">
    <property type="entry name" value="DisA_sf"/>
</dbReference>
<reference evidence="13 14" key="1">
    <citation type="journal article" date="2017" name="Int. J. Syst. Evol. Microbiol.">
        <title>Pseudokineococcus basanitobsidens sp. nov., isolated from volcanic rock.</title>
        <authorList>
            <person name="Lee D.W."/>
            <person name="Park M.Y."/>
            <person name="Kim J.J."/>
            <person name="Kim B.S."/>
        </authorList>
    </citation>
    <scope>NUCLEOTIDE SEQUENCE [LARGE SCALE GENOMIC DNA]</scope>
    <source>
        <strain evidence="13 14">DSM 103726</strain>
    </source>
</reference>
<dbReference type="Proteomes" id="UP001387100">
    <property type="component" value="Unassembled WGS sequence"/>
</dbReference>
<keyword evidence="3 10" id="KW-0548">Nucleotidyltransferase</keyword>
<evidence type="ECO:0000256" key="4">
    <source>
        <dbReference type="ARBA" id="ARBA00022741"/>
    </source>
</evidence>
<feature type="binding site" evidence="10">
    <location>
        <begin position="106"/>
        <end position="110"/>
    </location>
    <ligand>
        <name>ATP</name>
        <dbReference type="ChEBI" id="CHEBI:30616"/>
    </ligand>
</feature>
<dbReference type="InterPro" id="IPR036888">
    <property type="entry name" value="DNA_integrity_DisA_N_sf"/>
</dbReference>
<feature type="coiled-coil region" evidence="11">
    <location>
        <begin position="153"/>
        <end position="180"/>
    </location>
</feature>
<evidence type="ECO:0000256" key="1">
    <source>
        <dbReference type="ARBA" id="ARBA00000877"/>
    </source>
</evidence>
<evidence type="ECO:0000256" key="7">
    <source>
        <dbReference type="ARBA" id="ARBA00022842"/>
    </source>
</evidence>
<keyword evidence="4 10" id="KW-0547">Nucleotide-binding</keyword>
<evidence type="ECO:0000259" key="12">
    <source>
        <dbReference type="PROSITE" id="PS51794"/>
    </source>
</evidence>
<proteinExistence type="inferred from homology"/>
<keyword evidence="5 10" id="KW-0227">DNA damage</keyword>
<dbReference type="HAMAP" id="MF_01438">
    <property type="entry name" value="DisA"/>
    <property type="match status" value="1"/>
</dbReference>
<keyword evidence="8 10" id="KW-0238">DNA-binding</keyword>
<dbReference type="InterPro" id="IPR010994">
    <property type="entry name" value="RuvA_2-like"/>
</dbReference>
<gene>
    <name evidence="10 13" type="primary">disA</name>
    <name evidence="13" type="ORF">WDZ17_03035</name>
</gene>
<evidence type="ECO:0000313" key="13">
    <source>
        <dbReference type="EMBL" id="MEJ5944268.1"/>
    </source>
</evidence>
<dbReference type="Gene3D" id="3.40.1700.10">
    <property type="entry name" value="DNA integrity scanning protein, DisA, N-terminal domain"/>
    <property type="match status" value="1"/>
</dbReference>
<dbReference type="Pfam" id="PF10635">
    <property type="entry name" value="DisA-linker"/>
    <property type="match status" value="1"/>
</dbReference>
<keyword evidence="6 10" id="KW-0067">ATP-binding</keyword>
<dbReference type="PROSITE" id="PS51794">
    <property type="entry name" value="DAC"/>
    <property type="match status" value="1"/>
</dbReference>
<dbReference type="InterPro" id="IPR003390">
    <property type="entry name" value="DNA_integrity_scan_DisA_N"/>
</dbReference>
<dbReference type="RefSeq" id="WP_339573658.1">
    <property type="nucleotide sequence ID" value="NZ_JBBIAA010000002.1"/>
</dbReference>
<organism evidence="13 14">
    <name type="scientific">Pseudokineococcus basanitobsidens</name>
    <dbReference type="NCBI Taxonomy" id="1926649"/>
    <lineage>
        <taxon>Bacteria</taxon>
        <taxon>Bacillati</taxon>
        <taxon>Actinomycetota</taxon>
        <taxon>Actinomycetes</taxon>
        <taxon>Kineosporiales</taxon>
        <taxon>Kineosporiaceae</taxon>
        <taxon>Pseudokineococcus</taxon>
    </lineage>
</organism>
<dbReference type="EMBL" id="JBBIAA010000002">
    <property type="protein sequence ID" value="MEJ5944268.1"/>
    <property type="molecule type" value="Genomic_DNA"/>
</dbReference>
<keyword evidence="2 10" id="KW-0808">Transferase</keyword>
<name>A0ABU8RGW9_9ACTN</name>
<evidence type="ECO:0000256" key="2">
    <source>
        <dbReference type="ARBA" id="ARBA00022679"/>
    </source>
</evidence>
<comment type="similarity">
    <text evidence="10">Belongs to the DisA family.</text>
</comment>
<comment type="cofactor">
    <cofactor evidence="10">
        <name>Mg(2+)</name>
        <dbReference type="ChEBI" id="CHEBI:18420"/>
    </cofactor>
</comment>
<dbReference type="InterPro" id="IPR050338">
    <property type="entry name" value="DisA"/>
</dbReference>
<keyword evidence="11" id="KW-0175">Coiled coil</keyword>
<keyword evidence="9 10" id="KW-0234">DNA repair</keyword>
<dbReference type="EC" id="2.7.7.85" evidence="10"/>
<dbReference type="Pfam" id="PF02457">
    <property type="entry name" value="DAC"/>
    <property type="match status" value="1"/>
</dbReference>
<comment type="function">
    <text evidence="10">Participates in a DNA-damage check-point. DisA forms globular foci that rapidly scan along the chromosomes searching for lesions.</text>
</comment>
<evidence type="ECO:0000256" key="8">
    <source>
        <dbReference type="ARBA" id="ARBA00023125"/>
    </source>
</evidence>
<dbReference type="SUPFAM" id="SSF47781">
    <property type="entry name" value="RuvA domain 2-like"/>
    <property type="match status" value="1"/>
</dbReference>